<dbReference type="Pfam" id="PF00149">
    <property type="entry name" value="Metallophos"/>
    <property type="match status" value="1"/>
</dbReference>
<reference evidence="2 3" key="1">
    <citation type="submission" date="2020-10" db="EMBL/GenBank/DDBJ databases">
        <title>Thermofilum lucidum 3507LT sp. nov. a novel member of Thermofilaceae family isolated from Chile hot spring, and proposal of description order Thermofilales.</title>
        <authorList>
            <person name="Zayulina K.S."/>
            <person name="Elcheninov A.G."/>
            <person name="Toshchakov S.V."/>
            <person name="Kublanov I.V."/>
        </authorList>
    </citation>
    <scope>NUCLEOTIDE SEQUENCE [LARGE SCALE GENOMIC DNA]</scope>
    <source>
        <strain evidence="2 3">3507LT</strain>
    </source>
</reference>
<dbReference type="Proteomes" id="UP000594121">
    <property type="component" value="Chromosome"/>
</dbReference>
<sequence>MRVLAFADVHSPEYLPLLLSSLRTVPRGGVSAVLIAGDVVKKGDYRMCKPVQDALIKSLPGTPAVSVFGNEDYLEVHDRLKEECPEVIWLDDSYVRLALEDELVVIGTTGLLDKPTRWQRENVPNIHEIYEKRLRKLQELLAAFSGNKRTVLLTHYPPMCRTLTGENERFWEEMSSKKLANILRRFPVDVVVHGHLHESKIHTDFIGSTPIYNVALPAVGEVKMIEIKPRGLLGFL</sequence>
<evidence type="ECO:0000259" key="1">
    <source>
        <dbReference type="Pfam" id="PF00149"/>
    </source>
</evidence>
<organism evidence="2 3">
    <name type="scientific">Infirmifilum lucidum</name>
    <dbReference type="NCBI Taxonomy" id="2776706"/>
    <lineage>
        <taxon>Archaea</taxon>
        <taxon>Thermoproteota</taxon>
        <taxon>Thermoprotei</taxon>
        <taxon>Thermofilales</taxon>
        <taxon>Thermofilaceae</taxon>
        <taxon>Infirmifilum</taxon>
    </lineage>
</organism>
<dbReference type="PANTHER" id="PTHR31302:SF0">
    <property type="entry name" value="TRANSMEMBRANE PROTEIN WITH METALLOPHOSPHOESTERASE DOMAIN"/>
    <property type="match status" value="1"/>
</dbReference>
<accession>A0A7L9FL68</accession>
<dbReference type="GO" id="GO:0016787">
    <property type="term" value="F:hydrolase activity"/>
    <property type="evidence" value="ECO:0007669"/>
    <property type="project" value="InterPro"/>
</dbReference>
<name>A0A7L9FL68_9CREN</name>
<dbReference type="AlphaFoldDB" id="A0A7L9FL68"/>
<dbReference type="GeneID" id="59149114"/>
<keyword evidence="3" id="KW-1185">Reference proteome</keyword>
<feature type="domain" description="Calcineurin-like phosphoesterase" evidence="1">
    <location>
        <begin position="1"/>
        <end position="198"/>
    </location>
</feature>
<dbReference type="InterPro" id="IPR004843">
    <property type="entry name" value="Calcineurin-like_PHP"/>
</dbReference>
<dbReference type="RefSeq" id="WP_192819676.1">
    <property type="nucleotide sequence ID" value="NZ_CP062310.1"/>
</dbReference>
<evidence type="ECO:0000313" key="2">
    <source>
        <dbReference type="EMBL" id="QOJ79704.1"/>
    </source>
</evidence>
<dbReference type="InterPro" id="IPR029052">
    <property type="entry name" value="Metallo-depent_PP-like"/>
</dbReference>
<dbReference type="InterPro" id="IPR051158">
    <property type="entry name" value="Metallophosphoesterase_sf"/>
</dbReference>
<dbReference type="InParanoid" id="A0A7L9FL68"/>
<dbReference type="EMBL" id="CP062310">
    <property type="protein sequence ID" value="QOJ79704.1"/>
    <property type="molecule type" value="Genomic_DNA"/>
</dbReference>
<dbReference type="CDD" id="cd00838">
    <property type="entry name" value="MPP_superfamily"/>
    <property type="match status" value="1"/>
</dbReference>
<gene>
    <name evidence="2" type="ORF">IG193_04420</name>
</gene>
<evidence type="ECO:0000313" key="3">
    <source>
        <dbReference type="Proteomes" id="UP000594121"/>
    </source>
</evidence>
<dbReference type="PANTHER" id="PTHR31302">
    <property type="entry name" value="TRANSMEMBRANE PROTEIN WITH METALLOPHOSPHOESTERASE DOMAIN-RELATED"/>
    <property type="match status" value="1"/>
</dbReference>
<dbReference type="Gene3D" id="3.60.21.10">
    <property type="match status" value="1"/>
</dbReference>
<dbReference type="SUPFAM" id="SSF56300">
    <property type="entry name" value="Metallo-dependent phosphatases"/>
    <property type="match status" value="1"/>
</dbReference>
<protein>
    <submittedName>
        <fullName evidence="2">Metallophosphoesterase</fullName>
    </submittedName>
</protein>
<dbReference type="KEGG" id="thel:IG193_04420"/>
<proteinExistence type="predicted"/>